<feature type="non-terminal residue" evidence="2">
    <location>
        <position position="904"/>
    </location>
</feature>
<evidence type="ECO:0000259" key="1">
    <source>
        <dbReference type="PROSITE" id="PS50878"/>
    </source>
</evidence>
<dbReference type="EMBL" id="BMAT01008945">
    <property type="protein sequence ID" value="GFR95730.1"/>
    <property type="molecule type" value="Genomic_DNA"/>
</dbReference>
<comment type="caution">
    <text evidence="2">The sequence shown here is derived from an EMBL/GenBank/DDBJ whole genome shotgun (WGS) entry which is preliminary data.</text>
</comment>
<keyword evidence="2" id="KW-0378">Hydrolase</keyword>
<dbReference type="PROSITE" id="PS50878">
    <property type="entry name" value="RT_POL"/>
    <property type="match status" value="1"/>
</dbReference>
<keyword evidence="2" id="KW-0255">Endonuclease</keyword>
<proteinExistence type="predicted"/>
<evidence type="ECO:0000313" key="3">
    <source>
        <dbReference type="Proteomes" id="UP000762676"/>
    </source>
</evidence>
<organism evidence="2 3">
    <name type="scientific">Elysia marginata</name>
    <dbReference type="NCBI Taxonomy" id="1093978"/>
    <lineage>
        <taxon>Eukaryota</taxon>
        <taxon>Metazoa</taxon>
        <taxon>Spiralia</taxon>
        <taxon>Lophotrochozoa</taxon>
        <taxon>Mollusca</taxon>
        <taxon>Gastropoda</taxon>
        <taxon>Heterobranchia</taxon>
        <taxon>Euthyneura</taxon>
        <taxon>Panpulmonata</taxon>
        <taxon>Sacoglossa</taxon>
        <taxon>Placobranchoidea</taxon>
        <taxon>Plakobranchidae</taxon>
        <taxon>Elysia</taxon>
    </lineage>
</organism>
<dbReference type="AlphaFoldDB" id="A0AAV4HFU7"/>
<keyword evidence="3" id="KW-1185">Reference proteome</keyword>
<dbReference type="PANTHER" id="PTHR47027:SF8">
    <property type="entry name" value="RIBONUCLEASE H"/>
    <property type="match status" value="1"/>
</dbReference>
<dbReference type="Proteomes" id="UP000762676">
    <property type="component" value="Unassembled WGS sequence"/>
</dbReference>
<dbReference type="PANTHER" id="PTHR47027">
    <property type="entry name" value="REVERSE TRANSCRIPTASE DOMAIN-CONTAINING PROTEIN"/>
    <property type="match status" value="1"/>
</dbReference>
<accession>A0AAV4HFU7</accession>
<dbReference type="GO" id="GO:0004519">
    <property type="term" value="F:endonuclease activity"/>
    <property type="evidence" value="ECO:0007669"/>
    <property type="project" value="UniProtKB-KW"/>
</dbReference>
<gene>
    <name evidence="2" type="ORF">ElyMa_004436000</name>
</gene>
<dbReference type="InterPro" id="IPR000477">
    <property type="entry name" value="RT_dom"/>
</dbReference>
<sequence>MRDVEAEDTEDKYSAIKLNGNPITELRYADDTALLSKTTEGLNELMQNVKKFSQNKNLLLNAKKTKVMDSDKSPASSILIDNEALENVTYFNYLGANIEADGKITPDIRKRLAIATSKLKSMMNIWKSQSTPLKMRILKSCIFPVATYGCETWTLTKKDVEKIDAFKMKCYRKILRIPWTARRPNQTILQELGMKERQLLKNIKQLKLKYFGHVVRHNNLEKLCLEGAVEGRRGRGRPRRRWTQDISDWLGFSELVTKVNLDGICAAVELPPPPICPDLPQAKRVCQMGSAFTCLFKFSTNILQGDSLIWRQQCMTIQKMMICVAKSTSGCKEKDTDVKTIHGLLKDFVTRAGDHCPWLSGNLCTEQAPCPVTTAGCEDVLEQGLYNRQADVCTLEKTATECVKNNTLTCTKAQRNQAMAIMQRKLKAAGLSENLYCDNGKIDGHLYSLLAALTDVSVSTRKAQACADYKSLYGTFNAQFSNPDAEEFVALAKRLIDQLYSERAQECAVNTTSTCAAFFPTKSFGTLITDLMVNEDLHNTSFCAQAQALLMMNETYGDCNSELYNILQTPYASICVDVPVSCAEAESSITKCISNFGDITSLSCAEQQRVAGCVSTYLPAHCSYNPAWLNASSLCSDVVVLQATHTGRSKQYICEAGLVGDFGWKLVAGSNNYTITIDPIAADADSVPRCLRGSKMNDPIPQVYYKGPPKKKPGKGLVEFKVYGREDYKKDGPQKVQVGFTLESGSISFQLPVTTVYVNDRNIPNSVCSSINDPHLRTHDIIKYGNMGTGRFILWRQTMFAEAVVVQYSQCAKYGSCNCGVKVYAGKSSVTFDLCDGNTDLVSYYSEAGADVLNRQRMAVFMSTDLKTYSVVLLDSGTIVKVKIEGEYMNVWVTPSGRDIGATQ</sequence>
<reference evidence="2 3" key="1">
    <citation type="journal article" date="2021" name="Elife">
        <title>Chloroplast acquisition without the gene transfer in kleptoplastic sea slugs, Plakobranchus ocellatus.</title>
        <authorList>
            <person name="Maeda T."/>
            <person name="Takahashi S."/>
            <person name="Yoshida T."/>
            <person name="Shimamura S."/>
            <person name="Takaki Y."/>
            <person name="Nagai Y."/>
            <person name="Toyoda A."/>
            <person name="Suzuki Y."/>
            <person name="Arimoto A."/>
            <person name="Ishii H."/>
            <person name="Satoh N."/>
            <person name="Nishiyama T."/>
            <person name="Hasebe M."/>
            <person name="Maruyama T."/>
            <person name="Minagawa J."/>
            <person name="Obokata J."/>
            <person name="Shigenobu S."/>
        </authorList>
    </citation>
    <scope>NUCLEOTIDE SEQUENCE [LARGE SCALE GENOMIC DNA]</scope>
</reference>
<dbReference type="Pfam" id="PF00078">
    <property type="entry name" value="RVT_1"/>
    <property type="match status" value="1"/>
</dbReference>
<feature type="domain" description="Reverse transcriptase" evidence="1">
    <location>
        <begin position="1"/>
        <end position="98"/>
    </location>
</feature>
<keyword evidence="2" id="KW-0540">Nuclease</keyword>
<evidence type="ECO:0000313" key="2">
    <source>
        <dbReference type="EMBL" id="GFR95730.1"/>
    </source>
</evidence>
<protein>
    <submittedName>
        <fullName evidence="2">Endonuclease-reverse transcriptase</fullName>
    </submittedName>
</protein>
<name>A0AAV4HFU7_9GAST</name>